<dbReference type="SMART" id="SM00245">
    <property type="entry name" value="TSPc"/>
    <property type="match status" value="1"/>
</dbReference>
<dbReference type="Pfam" id="PF22694">
    <property type="entry name" value="CtpB_N-like"/>
    <property type="match status" value="1"/>
</dbReference>
<dbReference type="GO" id="GO:0004175">
    <property type="term" value="F:endopeptidase activity"/>
    <property type="evidence" value="ECO:0007669"/>
    <property type="project" value="TreeGrafter"/>
</dbReference>
<dbReference type="Gene3D" id="2.30.42.10">
    <property type="match status" value="1"/>
</dbReference>
<dbReference type="InterPro" id="IPR055210">
    <property type="entry name" value="CtpA/B_N"/>
</dbReference>
<dbReference type="SUPFAM" id="SSF50156">
    <property type="entry name" value="PDZ domain-like"/>
    <property type="match status" value="1"/>
</dbReference>
<dbReference type="InterPro" id="IPR001478">
    <property type="entry name" value="PDZ"/>
</dbReference>
<dbReference type="AlphaFoldDB" id="A0A968G8K0"/>
<evidence type="ECO:0000256" key="3">
    <source>
        <dbReference type="ARBA" id="ARBA00022801"/>
    </source>
</evidence>
<dbReference type="Proteomes" id="UP000711995">
    <property type="component" value="Unassembled WGS sequence"/>
</dbReference>
<keyword evidence="9" id="KW-1185">Reference proteome</keyword>
<proteinExistence type="inferred from homology"/>
<evidence type="ECO:0000256" key="5">
    <source>
        <dbReference type="RuleBase" id="RU004404"/>
    </source>
</evidence>
<dbReference type="EMBL" id="JAATLJ010000001">
    <property type="protein sequence ID" value="NIZ40557.1"/>
    <property type="molecule type" value="Genomic_DNA"/>
</dbReference>
<evidence type="ECO:0000256" key="4">
    <source>
        <dbReference type="ARBA" id="ARBA00022825"/>
    </source>
</evidence>
<dbReference type="PANTHER" id="PTHR32060:SF30">
    <property type="entry name" value="CARBOXY-TERMINAL PROCESSING PROTEASE CTPA"/>
    <property type="match status" value="1"/>
</dbReference>
<dbReference type="PANTHER" id="PTHR32060">
    <property type="entry name" value="TAIL-SPECIFIC PROTEASE"/>
    <property type="match status" value="1"/>
</dbReference>
<dbReference type="Gene3D" id="3.90.226.10">
    <property type="entry name" value="2-enoyl-CoA Hydratase, Chain A, domain 1"/>
    <property type="match status" value="1"/>
</dbReference>
<keyword evidence="4 5" id="KW-0720">Serine protease</keyword>
<accession>A0A968G8K0</accession>
<protein>
    <submittedName>
        <fullName evidence="8">S41 family peptidase</fullName>
    </submittedName>
</protein>
<evidence type="ECO:0000313" key="9">
    <source>
        <dbReference type="Proteomes" id="UP000711995"/>
    </source>
</evidence>
<reference evidence="8 9" key="1">
    <citation type="submission" date="2020-03" db="EMBL/GenBank/DDBJ databases">
        <title>Spirochaetal bacteria isolated from arthropods constitute a novel genus Entomospira genus novum within the order Spirochaetales.</title>
        <authorList>
            <person name="Grana-Miraglia L."/>
            <person name="Sikutova S."/>
            <person name="Fingerle V."/>
            <person name="Sing A."/>
            <person name="Castillo-Ramirez S."/>
            <person name="Margos G."/>
            <person name="Rudolf I."/>
        </authorList>
    </citation>
    <scope>NUCLEOTIDE SEQUENCE [LARGE SCALE GENOMIC DNA]</scope>
    <source>
        <strain evidence="8 9">BR193</strain>
    </source>
</reference>
<dbReference type="GO" id="GO:0030288">
    <property type="term" value="C:outer membrane-bounded periplasmic space"/>
    <property type="evidence" value="ECO:0007669"/>
    <property type="project" value="TreeGrafter"/>
</dbReference>
<dbReference type="GO" id="GO:0007165">
    <property type="term" value="P:signal transduction"/>
    <property type="evidence" value="ECO:0007669"/>
    <property type="project" value="TreeGrafter"/>
</dbReference>
<dbReference type="InterPro" id="IPR036034">
    <property type="entry name" value="PDZ_sf"/>
</dbReference>
<keyword evidence="6" id="KW-1133">Transmembrane helix</keyword>
<evidence type="ECO:0000259" key="7">
    <source>
        <dbReference type="PROSITE" id="PS50106"/>
    </source>
</evidence>
<name>A0A968G8K0_9SPIO</name>
<dbReference type="SUPFAM" id="SSF52096">
    <property type="entry name" value="ClpP/crotonase"/>
    <property type="match status" value="1"/>
</dbReference>
<comment type="similarity">
    <text evidence="1 5">Belongs to the peptidase S41A family.</text>
</comment>
<evidence type="ECO:0000256" key="1">
    <source>
        <dbReference type="ARBA" id="ARBA00009179"/>
    </source>
</evidence>
<evidence type="ECO:0000313" key="8">
    <source>
        <dbReference type="EMBL" id="NIZ40557.1"/>
    </source>
</evidence>
<gene>
    <name evidence="8" type="ORF">HCT14_03395</name>
</gene>
<evidence type="ECO:0000256" key="6">
    <source>
        <dbReference type="SAM" id="Phobius"/>
    </source>
</evidence>
<dbReference type="Gene3D" id="3.30.750.44">
    <property type="match status" value="1"/>
</dbReference>
<comment type="caution">
    <text evidence="8">The sequence shown here is derived from an EMBL/GenBank/DDBJ whole genome shotgun (WGS) entry which is preliminary data.</text>
</comment>
<dbReference type="CDD" id="cd06782">
    <property type="entry name" value="cpPDZ_CPP-like"/>
    <property type="match status" value="1"/>
</dbReference>
<keyword evidence="2 5" id="KW-0645">Protease</keyword>
<keyword evidence="3 5" id="KW-0378">Hydrolase</keyword>
<dbReference type="GO" id="GO:0008236">
    <property type="term" value="F:serine-type peptidase activity"/>
    <property type="evidence" value="ECO:0007669"/>
    <property type="project" value="UniProtKB-KW"/>
</dbReference>
<dbReference type="InterPro" id="IPR004447">
    <property type="entry name" value="Peptidase_S41A"/>
</dbReference>
<dbReference type="CDD" id="cd07560">
    <property type="entry name" value="Peptidase_S41_CPP"/>
    <property type="match status" value="1"/>
</dbReference>
<dbReference type="InterPro" id="IPR029045">
    <property type="entry name" value="ClpP/crotonase-like_dom_sf"/>
</dbReference>
<dbReference type="Pfam" id="PF03572">
    <property type="entry name" value="Peptidase_S41"/>
    <property type="match status" value="1"/>
</dbReference>
<evidence type="ECO:0000256" key="2">
    <source>
        <dbReference type="ARBA" id="ARBA00022670"/>
    </source>
</evidence>
<feature type="domain" description="PDZ" evidence="7">
    <location>
        <begin position="105"/>
        <end position="180"/>
    </location>
</feature>
<feature type="transmembrane region" description="Helical" evidence="6">
    <location>
        <begin position="15"/>
        <end position="36"/>
    </location>
</feature>
<dbReference type="GO" id="GO:0006508">
    <property type="term" value="P:proteolysis"/>
    <property type="evidence" value="ECO:0007669"/>
    <property type="project" value="UniProtKB-KW"/>
</dbReference>
<organism evidence="8 9">
    <name type="scientific">Entomospira entomophila</name>
    <dbReference type="NCBI Taxonomy" id="2719988"/>
    <lineage>
        <taxon>Bacteria</taxon>
        <taxon>Pseudomonadati</taxon>
        <taxon>Spirochaetota</taxon>
        <taxon>Spirochaetia</taxon>
        <taxon>Spirochaetales</taxon>
        <taxon>Spirochaetaceae</taxon>
        <taxon>Entomospira</taxon>
    </lineage>
</organism>
<keyword evidence="6" id="KW-0472">Membrane</keyword>
<dbReference type="NCBIfam" id="TIGR00225">
    <property type="entry name" value="prc"/>
    <property type="match status" value="1"/>
</dbReference>
<dbReference type="InterPro" id="IPR041489">
    <property type="entry name" value="PDZ_6"/>
</dbReference>
<dbReference type="Pfam" id="PF17820">
    <property type="entry name" value="PDZ_6"/>
    <property type="match status" value="1"/>
</dbReference>
<sequence length="482" mass="54093">MKEKSRPFSFSNEQILFLSVIAVLLVVILLLGITVVRNQFSYKPAATREERYNAQQVQKIEKVYNYILEHYVYEVDAQELLQSAMKGMTEYLDDTYTDYVIESEALHLQDMIKGDFIGIGVKIQVVEMANSEGSHFIVSYVYADSAAEESGIVVGDQFLSINGEKIVTGVTGDEVFAKLRGKAGSKVDLLLLRGEEEITVRVRRAKVELLTVQQAVIQPGLGYIRISQFTPHTVQAVEDALVDLQSQGITQLIIDLRDNPGGELESVVMTTDLFLSRGLIVETKSRSGLQNKIYRANAAISIDESIPIAVLINEQTASAAEVMAATLQDLDRASVYGKRSFGKSSVQVVLPLGSRPLEFLKMTVAHYFTASGKNISLEGITPDYEIDSPYRLMQSEWIRFQTLRKDTAYQQFLQMSPAITSEERHEIMTTFASDWEIPLEFLEMYVAQYVRYYQFDPMSIDINTDYILAKTIEALSGGVHQS</sequence>
<dbReference type="InterPro" id="IPR005151">
    <property type="entry name" value="Tail-specific_protease"/>
</dbReference>
<dbReference type="PROSITE" id="PS50106">
    <property type="entry name" value="PDZ"/>
    <property type="match status" value="1"/>
</dbReference>
<dbReference type="RefSeq" id="WP_167700149.1">
    <property type="nucleotide sequence ID" value="NZ_CP118174.1"/>
</dbReference>
<keyword evidence="6" id="KW-0812">Transmembrane</keyword>
<dbReference type="SMART" id="SM00228">
    <property type="entry name" value="PDZ"/>
    <property type="match status" value="1"/>
</dbReference>